<keyword evidence="4" id="KW-1185">Reference proteome</keyword>
<dbReference type="GO" id="GO:0046872">
    <property type="term" value="F:metal ion binding"/>
    <property type="evidence" value="ECO:0007669"/>
    <property type="project" value="UniProtKB-KW"/>
</dbReference>
<comment type="caution">
    <text evidence="3">The sequence shown here is derived from an EMBL/GenBank/DDBJ whole genome shotgun (WGS) entry which is preliminary data.</text>
</comment>
<evidence type="ECO:0000313" key="3">
    <source>
        <dbReference type="EMBL" id="TQD79591.1"/>
    </source>
</evidence>
<evidence type="ECO:0008006" key="5">
    <source>
        <dbReference type="Google" id="ProtNLM"/>
    </source>
</evidence>
<keyword evidence="1" id="KW-0479">Metal-binding</keyword>
<dbReference type="Gene3D" id="3.30.70.100">
    <property type="match status" value="1"/>
</dbReference>
<evidence type="ECO:0000313" key="4">
    <source>
        <dbReference type="Proteomes" id="UP000315295"/>
    </source>
</evidence>
<accession>A0A540KZD4</accession>
<dbReference type="AlphaFoldDB" id="A0A540KZD4"/>
<feature type="region of interest" description="Disordered" evidence="2">
    <location>
        <begin position="87"/>
        <end position="142"/>
    </location>
</feature>
<dbReference type="PANTHER" id="PTHR45868">
    <property type="entry name" value="HEAVY METAL-ASSOCIATED ISOPRENYLATED PLANT PROTEIN 33-RELATED"/>
    <property type="match status" value="1"/>
</dbReference>
<evidence type="ECO:0000256" key="1">
    <source>
        <dbReference type="ARBA" id="ARBA00022723"/>
    </source>
</evidence>
<proteinExistence type="predicted"/>
<evidence type="ECO:0000256" key="2">
    <source>
        <dbReference type="SAM" id="MobiDB-lite"/>
    </source>
</evidence>
<feature type="compositionally biased region" description="Polar residues" evidence="2">
    <location>
        <begin position="91"/>
        <end position="100"/>
    </location>
</feature>
<feature type="compositionally biased region" description="Basic and acidic residues" evidence="2">
    <location>
        <begin position="106"/>
        <end position="142"/>
    </location>
</feature>
<organism evidence="3 4">
    <name type="scientific">Malus baccata</name>
    <name type="common">Siberian crab apple</name>
    <name type="synonym">Pyrus baccata</name>
    <dbReference type="NCBI Taxonomy" id="106549"/>
    <lineage>
        <taxon>Eukaryota</taxon>
        <taxon>Viridiplantae</taxon>
        <taxon>Streptophyta</taxon>
        <taxon>Embryophyta</taxon>
        <taxon>Tracheophyta</taxon>
        <taxon>Spermatophyta</taxon>
        <taxon>Magnoliopsida</taxon>
        <taxon>eudicotyledons</taxon>
        <taxon>Gunneridae</taxon>
        <taxon>Pentapetalae</taxon>
        <taxon>rosids</taxon>
        <taxon>fabids</taxon>
        <taxon>Rosales</taxon>
        <taxon>Rosaceae</taxon>
        <taxon>Amygdaloideae</taxon>
        <taxon>Maleae</taxon>
        <taxon>Malus</taxon>
    </lineage>
</organism>
<sequence length="212" mass="24027">MSMMQQVMEIPPSFVLQVNICCKGCVKQINKLFEKIDPKHGTRTSIAPQLEQGKALVIVTGNIDKAILFKKFKSIDKIPKLKYTIHEDKGSSSASTEVQQPNPNKNNKDNKNTLLVIDKKEKKNKGKEIEEMEKKEEKNKGKEIEEIKNMGQEELWAPMGPMNSHLVGQMRGHPTGQMIYGHPMGDRFGHPQQRQHFSSIFDEDNPNGCSIV</sequence>
<name>A0A540KZD4_MALBA</name>
<gene>
    <name evidence="3" type="ORF">C1H46_034862</name>
</gene>
<dbReference type="Proteomes" id="UP000315295">
    <property type="component" value="Unassembled WGS sequence"/>
</dbReference>
<protein>
    <recommendedName>
        <fullName evidence="5">HMA domain-containing protein</fullName>
    </recommendedName>
</protein>
<dbReference type="EMBL" id="VIEB01000850">
    <property type="protein sequence ID" value="TQD79591.1"/>
    <property type="molecule type" value="Genomic_DNA"/>
</dbReference>
<dbReference type="PANTHER" id="PTHR45868:SF93">
    <property type="entry name" value="OS12G0144600 PROTEIN"/>
    <property type="match status" value="1"/>
</dbReference>
<reference evidence="3 4" key="1">
    <citation type="journal article" date="2019" name="G3 (Bethesda)">
        <title>Sequencing of a Wild Apple (Malus baccata) Genome Unravels the Differences Between Cultivated and Wild Apple Species Regarding Disease Resistance and Cold Tolerance.</title>
        <authorList>
            <person name="Chen X."/>
        </authorList>
    </citation>
    <scope>NUCLEOTIDE SEQUENCE [LARGE SCALE GENOMIC DNA]</scope>
    <source>
        <strain evidence="4">cv. Shandingzi</strain>
        <tissue evidence="3">Leaves</tissue>
    </source>
</reference>